<keyword evidence="3" id="KW-0507">mRNA processing</keyword>
<dbReference type="Pfam" id="PF10996">
    <property type="entry name" value="Beta-Casp"/>
    <property type="match status" value="1"/>
</dbReference>
<dbReference type="AlphaFoldDB" id="A0AAD9I5E6"/>
<protein>
    <submittedName>
        <fullName evidence="14">Uncharacterized protein</fullName>
    </submittedName>
</protein>
<dbReference type="GO" id="GO:0003723">
    <property type="term" value="F:RNA binding"/>
    <property type="evidence" value="ECO:0007669"/>
    <property type="project" value="TreeGrafter"/>
</dbReference>
<evidence type="ECO:0000256" key="7">
    <source>
        <dbReference type="ARBA" id="ARBA00022801"/>
    </source>
</evidence>
<dbReference type="PANTHER" id="PTHR11203:SF11">
    <property type="entry name" value="CLEAVAGE AND POLYADENYLATION SPECIFICITY FACTOR SUBUNIT 3"/>
    <property type="match status" value="1"/>
</dbReference>
<evidence type="ECO:0000256" key="1">
    <source>
        <dbReference type="ARBA" id="ARBA00004123"/>
    </source>
</evidence>
<evidence type="ECO:0000259" key="12">
    <source>
        <dbReference type="SMART" id="SM01027"/>
    </source>
</evidence>
<comment type="similarity">
    <text evidence="2">Belongs to the metallo-beta-lactamase superfamily. RNA-metabolizing metallo-beta-lactamase-like family. CPSF2/YSH1 subfamily.</text>
</comment>
<feature type="domain" description="Pre-mRNA 3'-end-processing endonuclease polyadenylation factor C-term" evidence="13">
    <location>
        <begin position="535"/>
        <end position="831"/>
    </location>
</feature>
<feature type="domain" description="Metallo-beta-lactamase" evidence="11">
    <location>
        <begin position="39"/>
        <end position="248"/>
    </location>
</feature>
<dbReference type="InterPro" id="IPR022712">
    <property type="entry name" value="Beta_Casp"/>
</dbReference>
<keyword evidence="7" id="KW-0378">Hydrolase</keyword>
<comment type="function">
    <text evidence="10">Component of the cleavage factor I (CF I) involved in pre-mRNA 3'-end processing.</text>
</comment>
<evidence type="ECO:0000259" key="13">
    <source>
        <dbReference type="SMART" id="SM01098"/>
    </source>
</evidence>
<dbReference type="GO" id="GO:0004521">
    <property type="term" value="F:RNA endonuclease activity"/>
    <property type="evidence" value="ECO:0007669"/>
    <property type="project" value="TreeGrafter"/>
</dbReference>
<sequence>MASKRKAAEMASIDPTAEGLADPADDLVFLCLGGGNEVGRSCHIIQYKGKTVMLDAGQHPAYDGLASLPFFDDFDLSTVDVLLISHFHIDHAASLPYVLAKTNFRGRVFMTHPTKAIYKWLIQDSVRVGNTSSSPTTQLLYTEQDHLNTFPQIEAIDYHTTHTISSIRITPYPAGHVLGAAMFLIEIAGLNIFFTGDYSREQDRHLVSAEVPRGVKVDVLITESTYGVASHVPRLEREQALMKSITGILKRGGRALLPVFALGRAQELLLILDEYWIKHEEFRKFPIYYASNLARKCMVIYQTYVGAMNDNIKRLFKERMLESETSGDGPGKGGPWDFKHIRSLKSLDRFDDVGGCVMLASPGMLQNGISRELLERWAPSDKNGVIITGYNVEGTMARQIMQEPDQIPAIMSRNAAGVRRAAGGDSEKVLIPRRCTVQEFSFAAHVDGTENREFIEAVAAPVVILVHGEQHNMMRLKSKLLSLNATKTDKVKVYSPRNCEELRIPFKSDKTAKVVGKLASLPSPWQDDGPGDQADSRLVSGVLVENDFKLSLMDPEDLREYAGLMTTMITCRQRLRLSAAAPDLIRWALEATFAGVRDLAAASEHKGAEHHEKGDAPDQTGDEPIATFLVMDCVQVRYYASKDVVVEWEGNMLNDGVADAIMALLLGVEGSPAAVKKSGTKHCQEAFEDDGGGGGGGGVPRPSLHNNLTAEERLERLFMFLEAQFGADNVSPIADPRILLPGVDGAVKAEDPDAVVSLSEGADDVKRQEIREQELARLHKLGIPVPGVHVKVDKMEAHVWLEDLEVECTNKVFADRVRAVVDRAVEVTAPLWV</sequence>
<dbReference type="InterPro" id="IPR001279">
    <property type="entry name" value="Metallo-B-lactamas"/>
</dbReference>
<comment type="subcellular location">
    <subcellularLocation>
        <location evidence="1">Nucleus</location>
    </subcellularLocation>
</comment>
<evidence type="ECO:0000313" key="15">
    <source>
        <dbReference type="Proteomes" id="UP001217918"/>
    </source>
</evidence>
<dbReference type="PANTHER" id="PTHR11203">
    <property type="entry name" value="CLEAVAGE AND POLYADENYLATION SPECIFICITY FACTOR FAMILY MEMBER"/>
    <property type="match status" value="1"/>
</dbReference>
<dbReference type="CDD" id="cd16292">
    <property type="entry name" value="CPSF3-like_MBL-fold"/>
    <property type="match status" value="1"/>
</dbReference>
<dbReference type="Pfam" id="PF16661">
    <property type="entry name" value="Lactamase_B_6"/>
    <property type="match status" value="1"/>
</dbReference>
<dbReference type="GO" id="GO:0004534">
    <property type="term" value="F:5'-3' RNA exonuclease activity"/>
    <property type="evidence" value="ECO:0007669"/>
    <property type="project" value="TreeGrafter"/>
</dbReference>
<dbReference type="InterPro" id="IPR036866">
    <property type="entry name" value="RibonucZ/Hydroxyglut_hydro"/>
</dbReference>
<evidence type="ECO:0000256" key="4">
    <source>
        <dbReference type="ARBA" id="ARBA00022722"/>
    </source>
</evidence>
<dbReference type="Pfam" id="PF07521">
    <property type="entry name" value="RMMBL"/>
    <property type="match status" value="1"/>
</dbReference>
<dbReference type="Pfam" id="PF11718">
    <property type="entry name" value="CPSF73-100_C"/>
    <property type="match status" value="1"/>
</dbReference>
<proteinExistence type="inferred from homology"/>
<organism evidence="14 15">
    <name type="scientific">Phyllachora maydis</name>
    <dbReference type="NCBI Taxonomy" id="1825666"/>
    <lineage>
        <taxon>Eukaryota</taxon>
        <taxon>Fungi</taxon>
        <taxon>Dikarya</taxon>
        <taxon>Ascomycota</taxon>
        <taxon>Pezizomycotina</taxon>
        <taxon>Sordariomycetes</taxon>
        <taxon>Sordariomycetidae</taxon>
        <taxon>Phyllachorales</taxon>
        <taxon>Phyllachoraceae</taxon>
        <taxon>Phyllachora</taxon>
    </lineage>
</organism>
<dbReference type="InterPro" id="IPR011108">
    <property type="entry name" value="RMMBL"/>
</dbReference>
<dbReference type="Gene3D" id="3.60.15.10">
    <property type="entry name" value="Ribonuclease Z/Hydroxyacylglutathione hydrolase-like"/>
    <property type="match status" value="1"/>
</dbReference>
<dbReference type="SUPFAM" id="SSF56281">
    <property type="entry name" value="Metallo-hydrolase/oxidoreductase"/>
    <property type="match status" value="1"/>
</dbReference>
<feature type="domain" description="Beta-Casp" evidence="12">
    <location>
        <begin position="265"/>
        <end position="400"/>
    </location>
</feature>
<reference evidence="14" key="1">
    <citation type="journal article" date="2023" name="Mol. Plant Microbe Interact.">
        <title>Elucidating the Obligate Nature and Biological Capacity of an Invasive Fungal Corn Pathogen.</title>
        <authorList>
            <person name="MacCready J.S."/>
            <person name="Roggenkamp E.M."/>
            <person name="Gdanetz K."/>
            <person name="Chilvers M.I."/>
        </authorList>
    </citation>
    <scope>NUCLEOTIDE SEQUENCE</scope>
    <source>
        <strain evidence="14">PM02</strain>
    </source>
</reference>
<evidence type="ECO:0000256" key="6">
    <source>
        <dbReference type="ARBA" id="ARBA00022759"/>
    </source>
</evidence>
<name>A0AAD9I5E6_9PEZI</name>
<keyword evidence="6" id="KW-0255">Endonuclease</keyword>
<accession>A0AAD9I5E6</accession>
<dbReference type="FunFam" id="3.40.50.10890:FF:000004">
    <property type="entry name" value="Cleavage and polyadenylation specifity factor"/>
    <property type="match status" value="1"/>
</dbReference>
<dbReference type="GO" id="GO:0005847">
    <property type="term" value="C:mRNA cleavage and polyadenylation specificity factor complex"/>
    <property type="evidence" value="ECO:0007669"/>
    <property type="project" value="TreeGrafter"/>
</dbReference>
<dbReference type="FunFam" id="3.60.15.10:FF:000001">
    <property type="entry name" value="Cleavage and polyadenylation specificity factor"/>
    <property type="match status" value="1"/>
</dbReference>
<evidence type="ECO:0000313" key="14">
    <source>
        <dbReference type="EMBL" id="KAK2070959.1"/>
    </source>
</evidence>
<evidence type="ECO:0000256" key="3">
    <source>
        <dbReference type="ARBA" id="ARBA00022664"/>
    </source>
</evidence>
<gene>
    <name evidence="14" type="ORF">P8C59_005417</name>
</gene>
<evidence type="ECO:0000256" key="2">
    <source>
        <dbReference type="ARBA" id="ARBA00010624"/>
    </source>
</evidence>
<comment type="caution">
    <text evidence="14">The sequence shown here is derived from an EMBL/GenBank/DDBJ whole genome shotgun (WGS) entry which is preliminary data.</text>
</comment>
<dbReference type="GO" id="GO:0046872">
    <property type="term" value="F:metal ion binding"/>
    <property type="evidence" value="ECO:0007669"/>
    <property type="project" value="UniProtKB-KW"/>
</dbReference>
<dbReference type="Proteomes" id="UP001217918">
    <property type="component" value="Unassembled WGS sequence"/>
</dbReference>
<dbReference type="GO" id="GO:0006397">
    <property type="term" value="P:mRNA processing"/>
    <property type="evidence" value="ECO:0007669"/>
    <property type="project" value="UniProtKB-KW"/>
</dbReference>
<dbReference type="Gene3D" id="3.40.50.10890">
    <property type="match status" value="1"/>
</dbReference>
<keyword evidence="9" id="KW-0539">Nucleus</keyword>
<dbReference type="SMART" id="SM01027">
    <property type="entry name" value="Beta-Casp"/>
    <property type="match status" value="1"/>
</dbReference>
<dbReference type="InterPro" id="IPR021718">
    <property type="entry name" value="CPSF73-100_C"/>
</dbReference>
<dbReference type="SMART" id="SM01098">
    <property type="entry name" value="CPSF73-100_C"/>
    <property type="match status" value="1"/>
</dbReference>
<keyword evidence="4" id="KW-0540">Nuclease</keyword>
<evidence type="ECO:0000256" key="5">
    <source>
        <dbReference type="ARBA" id="ARBA00022723"/>
    </source>
</evidence>
<evidence type="ECO:0000256" key="9">
    <source>
        <dbReference type="ARBA" id="ARBA00023242"/>
    </source>
</evidence>
<keyword evidence="5" id="KW-0479">Metal-binding</keyword>
<evidence type="ECO:0000259" key="11">
    <source>
        <dbReference type="SMART" id="SM00849"/>
    </source>
</evidence>
<dbReference type="SMART" id="SM00849">
    <property type="entry name" value="Lactamase_B"/>
    <property type="match status" value="1"/>
</dbReference>
<dbReference type="EMBL" id="JAQQPM010000004">
    <property type="protein sequence ID" value="KAK2070959.1"/>
    <property type="molecule type" value="Genomic_DNA"/>
</dbReference>
<evidence type="ECO:0000256" key="8">
    <source>
        <dbReference type="ARBA" id="ARBA00022833"/>
    </source>
</evidence>
<evidence type="ECO:0000256" key="10">
    <source>
        <dbReference type="ARBA" id="ARBA00024826"/>
    </source>
</evidence>
<dbReference type="InterPro" id="IPR050698">
    <property type="entry name" value="MBL"/>
</dbReference>
<keyword evidence="15" id="KW-1185">Reference proteome</keyword>
<keyword evidence="8" id="KW-0862">Zinc</keyword>